<dbReference type="PANTHER" id="PTHR35024:SF4">
    <property type="entry name" value="POLYMER-FORMING CYTOSKELETAL PROTEIN"/>
    <property type="match status" value="1"/>
</dbReference>
<sequence>MQEPYQEDDSVETVVGPSVHVEGNFNSKGNIIIKGSVAGSVKTIRHLRVEEGAKVVASVEAESAEVAGAIKGNVKVKGTLELTSSAKIKGDVQAATIIIASGAALHGKCSMPAMDFSVFKEDESESVPAKNKKSFPVLKEGEEPAVV</sequence>
<dbReference type="Pfam" id="PF04519">
    <property type="entry name" value="Bactofilin"/>
    <property type="match status" value="1"/>
</dbReference>
<reference evidence="2 3" key="1">
    <citation type="journal article" date="2016" name="Nat. Commun.">
        <title>Thousands of microbial genomes shed light on interconnected biogeochemical processes in an aquifer system.</title>
        <authorList>
            <person name="Anantharaman K."/>
            <person name="Brown C.T."/>
            <person name="Hug L.A."/>
            <person name="Sharon I."/>
            <person name="Castelle C.J."/>
            <person name="Probst A.J."/>
            <person name="Thomas B.C."/>
            <person name="Singh A."/>
            <person name="Wilkins M.J."/>
            <person name="Karaoz U."/>
            <person name="Brodie E.L."/>
            <person name="Williams K.H."/>
            <person name="Hubbard S.S."/>
            <person name="Banfield J.F."/>
        </authorList>
    </citation>
    <scope>NUCLEOTIDE SEQUENCE [LARGE SCALE GENOMIC DNA]</scope>
</reference>
<dbReference type="Proteomes" id="UP000176678">
    <property type="component" value="Unassembled WGS sequence"/>
</dbReference>
<protein>
    <recommendedName>
        <fullName evidence="4">Cell shape determination protein CcmA</fullName>
    </recommendedName>
</protein>
<dbReference type="InterPro" id="IPR007607">
    <property type="entry name" value="BacA/B"/>
</dbReference>
<evidence type="ECO:0000313" key="3">
    <source>
        <dbReference type="Proteomes" id="UP000176678"/>
    </source>
</evidence>
<evidence type="ECO:0008006" key="4">
    <source>
        <dbReference type="Google" id="ProtNLM"/>
    </source>
</evidence>
<gene>
    <name evidence="2" type="ORF">A3H75_00860</name>
</gene>
<evidence type="ECO:0000256" key="1">
    <source>
        <dbReference type="ARBA" id="ARBA00044755"/>
    </source>
</evidence>
<comment type="similarity">
    <text evidence="1">Belongs to the bactofilin family.</text>
</comment>
<dbReference type="STRING" id="1802410.A3H75_00860"/>
<proteinExistence type="inferred from homology"/>
<evidence type="ECO:0000313" key="2">
    <source>
        <dbReference type="EMBL" id="OGL88832.1"/>
    </source>
</evidence>
<organism evidence="2 3">
    <name type="scientific">Candidatus Uhrbacteria bacterium RIFCSPLOWO2_02_FULL_51_9</name>
    <dbReference type="NCBI Taxonomy" id="1802410"/>
    <lineage>
        <taxon>Bacteria</taxon>
        <taxon>Candidatus Uhriibacteriota</taxon>
    </lineage>
</organism>
<accession>A0A1F7VE60</accession>
<dbReference type="AlphaFoldDB" id="A0A1F7VE60"/>
<dbReference type="PANTHER" id="PTHR35024">
    <property type="entry name" value="HYPOTHETICAL CYTOSOLIC PROTEIN"/>
    <property type="match status" value="1"/>
</dbReference>
<comment type="caution">
    <text evidence="2">The sequence shown here is derived from an EMBL/GenBank/DDBJ whole genome shotgun (WGS) entry which is preliminary data.</text>
</comment>
<dbReference type="EMBL" id="MGES01000025">
    <property type="protein sequence ID" value="OGL88832.1"/>
    <property type="molecule type" value="Genomic_DNA"/>
</dbReference>
<name>A0A1F7VE60_9BACT</name>